<dbReference type="SUPFAM" id="SSF52058">
    <property type="entry name" value="L domain-like"/>
    <property type="match status" value="2"/>
</dbReference>
<dbReference type="Gene3D" id="3.80.10.10">
    <property type="entry name" value="Ribonuclease Inhibitor"/>
    <property type="match status" value="4"/>
</dbReference>
<evidence type="ECO:0000256" key="11">
    <source>
        <dbReference type="ARBA" id="ARBA00023170"/>
    </source>
</evidence>
<evidence type="ECO:0000256" key="3">
    <source>
        <dbReference type="ARBA" id="ARBA00022588"/>
    </source>
</evidence>
<dbReference type="SUPFAM" id="SSF52200">
    <property type="entry name" value="Toll/Interleukin receptor TIR domain"/>
    <property type="match status" value="1"/>
</dbReference>
<feature type="domain" description="TIR" evidence="16">
    <location>
        <begin position="794"/>
        <end position="935"/>
    </location>
</feature>
<evidence type="ECO:0000256" key="15">
    <source>
        <dbReference type="SAM" id="SignalP"/>
    </source>
</evidence>
<keyword evidence="4" id="KW-0433">Leucine-rich repeat</keyword>
<feature type="chain" id="PRO_5018687190" evidence="15">
    <location>
        <begin position="28"/>
        <end position="954"/>
    </location>
</feature>
<dbReference type="GeneTree" id="ENSGT00940000163999"/>
<keyword evidence="6 15" id="KW-0732">Signal</keyword>
<dbReference type="Pfam" id="PF01582">
    <property type="entry name" value="TIR"/>
    <property type="match status" value="1"/>
</dbReference>
<dbReference type="InterPro" id="IPR001611">
    <property type="entry name" value="Leu-rich_rpt"/>
</dbReference>
<dbReference type="Proteomes" id="UP000264800">
    <property type="component" value="Unplaced"/>
</dbReference>
<dbReference type="PROSITE" id="PS50104">
    <property type="entry name" value="TIR"/>
    <property type="match status" value="1"/>
</dbReference>
<evidence type="ECO:0000256" key="7">
    <source>
        <dbReference type="ARBA" id="ARBA00022737"/>
    </source>
</evidence>
<keyword evidence="9 14" id="KW-1133">Transmembrane helix</keyword>
<name>A0A3Q3BIG2_KRYMA</name>
<dbReference type="InterPro" id="IPR003591">
    <property type="entry name" value="Leu-rich_rpt_typical-subtyp"/>
</dbReference>
<keyword evidence="11" id="KW-0675">Receptor</keyword>
<organism evidence="17 18">
    <name type="scientific">Kryptolebias marmoratus</name>
    <name type="common">Mangrove killifish</name>
    <name type="synonym">Rivulus marmoratus</name>
    <dbReference type="NCBI Taxonomy" id="37003"/>
    <lineage>
        <taxon>Eukaryota</taxon>
        <taxon>Metazoa</taxon>
        <taxon>Chordata</taxon>
        <taxon>Craniata</taxon>
        <taxon>Vertebrata</taxon>
        <taxon>Euteleostomi</taxon>
        <taxon>Actinopterygii</taxon>
        <taxon>Neopterygii</taxon>
        <taxon>Teleostei</taxon>
        <taxon>Neoteleostei</taxon>
        <taxon>Acanthomorphata</taxon>
        <taxon>Ovalentaria</taxon>
        <taxon>Atherinomorphae</taxon>
        <taxon>Cyprinodontiformes</taxon>
        <taxon>Rivulidae</taxon>
        <taxon>Kryptolebias</taxon>
    </lineage>
</organism>
<proteinExistence type="inferred from homology"/>
<keyword evidence="10 14" id="KW-0472">Membrane</keyword>
<comment type="similarity">
    <text evidence="2">Belongs to the Toll-like receptor family.</text>
</comment>
<protein>
    <submittedName>
        <fullName evidence="17">Toll-like receptor 22</fullName>
    </submittedName>
</protein>
<evidence type="ECO:0000256" key="6">
    <source>
        <dbReference type="ARBA" id="ARBA00022729"/>
    </source>
</evidence>
<dbReference type="GO" id="GO:0038023">
    <property type="term" value="F:signaling receptor activity"/>
    <property type="evidence" value="ECO:0007669"/>
    <property type="project" value="TreeGrafter"/>
</dbReference>
<evidence type="ECO:0000256" key="8">
    <source>
        <dbReference type="ARBA" id="ARBA00022859"/>
    </source>
</evidence>
<dbReference type="GO" id="GO:0045087">
    <property type="term" value="P:innate immune response"/>
    <property type="evidence" value="ECO:0007669"/>
    <property type="project" value="UniProtKB-KW"/>
</dbReference>
<dbReference type="GO" id="GO:0006954">
    <property type="term" value="P:inflammatory response"/>
    <property type="evidence" value="ECO:0007669"/>
    <property type="project" value="UniProtKB-KW"/>
</dbReference>
<dbReference type="InterPro" id="IPR035897">
    <property type="entry name" value="Toll_tir_struct_dom_sf"/>
</dbReference>
<dbReference type="Ensembl" id="ENSKMAT00000030008.1">
    <property type="protein sequence ID" value="ENSKMAP00000029640.1"/>
    <property type="gene ID" value="ENSKMAG00000021944.1"/>
</dbReference>
<reference evidence="17" key="1">
    <citation type="submission" date="2025-08" db="UniProtKB">
        <authorList>
            <consortium name="Ensembl"/>
        </authorList>
    </citation>
    <scope>IDENTIFICATION</scope>
</reference>
<dbReference type="PROSITE" id="PS51450">
    <property type="entry name" value="LRR"/>
    <property type="match status" value="3"/>
</dbReference>
<evidence type="ECO:0000256" key="2">
    <source>
        <dbReference type="ARBA" id="ARBA00009634"/>
    </source>
</evidence>
<dbReference type="Pfam" id="PF13855">
    <property type="entry name" value="LRR_8"/>
    <property type="match status" value="4"/>
</dbReference>
<dbReference type="GO" id="GO:0005886">
    <property type="term" value="C:plasma membrane"/>
    <property type="evidence" value="ECO:0007669"/>
    <property type="project" value="TreeGrafter"/>
</dbReference>
<evidence type="ECO:0000313" key="18">
    <source>
        <dbReference type="Proteomes" id="UP000264800"/>
    </source>
</evidence>
<evidence type="ECO:0000256" key="14">
    <source>
        <dbReference type="SAM" id="Phobius"/>
    </source>
</evidence>
<accession>A0A3Q3BIG2</accession>
<keyword evidence="5 14" id="KW-0812">Transmembrane</keyword>
<evidence type="ECO:0000256" key="13">
    <source>
        <dbReference type="ARBA" id="ARBA00023198"/>
    </source>
</evidence>
<dbReference type="AlphaFoldDB" id="A0A3Q3BIG2"/>
<dbReference type="InterPro" id="IPR000157">
    <property type="entry name" value="TIR_dom"/>
</dbReference>
<evidence type="ECO:0000313" key="17">
    <source>
        <dbReference type="Ensembl" id="ENSKMAP00000029640.1"/>
    </source>
</evidence>
<dbReference type="SMART" id="SM00255">
    <property type="entry name" value="TIR"/>
    <property type="match status" value="1"/>
</dbReference>
<keyword evidence="18" id="KW-1185">Reference proteome</keyword>
<dbReference type="InterPro" id="IPR032675">
    <property type="entry name" value="LRR_dom_sf"/>
</dbReference>
<evidence type="ECO:0000256" key="9">
    <source>
        <dbReference type="ARBA" id="ARBA00022989"/>
    </source>
</evidence>
<feature type="signal peptide" evidence="15">
    <location>
        <begin position="1"/>
        <end position="27"/>
    </location>
</feature>
<dbReference type="STRING" id="37003.ENSKMAP00000029640"/>
<reference evidence="17" key="2">
    <citation type="submission" date="2025-09" db="UniProtKB">
        <authorList>
            <consortium name="Ensembl"/>
        </authorList>
    </citation>
    <scope>IDENTIFICATION</scope>
</reference>
<keyword evidence="3" id="KW-0399">Innate immunity</keyword>
<dbReference type="InterPro" id="IPR000483">
    <property type="entry name" value="Cys-rich_flank_reg_C"/>
</dbReference>
<evidence type="ECO:0000256" key="4">
    <source>
        <dbReference type="ARBA" id="ARBA00022614"/>
    </source>
</evidence>
<keyword evidence="12" id="KW-0325">Glycoprotein</keyword>
<keyword evidence="8" id="KW-0391">Immunity</keyword>
<dbReference type="GO" id="GO:0002224">
    <property type="term" value="P:toll-like receptor signaling pathway"/>
    <property type="evidence" value="ECO:0007669"/>
    <property type="project" value="TreeGrafter"/>
</dbReference>
<evidence type="ECO:0000256" key="12">
    <source>
        <dbReference type="ARBA" id="ARBA00023180"/>
    </source>
</evidence>
<dbReference type="SMART" id="SM00082">
    <property type="entry name" value="LRRCT"/>
    <property type="match status" value="1"/>
</dbReference>
<sequence length="954" mass="109827">VTNSTNITVCTCLLLFFLLLLFNSSLAYSLKNCTEIYQENPSAGVALNCAYRRFKTIPDDIPKNAVSIQLNGNWLQKLNKDDFHGMSNLVFLDVKSNCISYVENGSFADLVLLKTLYMRSNCLSNLTGFMFQGLSSLTVLDLNSNKIQVIHNAAFQFLTSLQVLDLSENQLQQASDIQPILQLLQIQRLDLTCNLFFSFETKDLQLNFSSSLKELVISSDYLKKFSITTPVFPYLQKLDLSSCAQSLKVKWDIPDKNLLRNITQLYLAGTMFSVKREQTLLQNFDSLRHLSLQYWNRFIEKGLLSTVCQISTLRSLDLNSNYLKNWPVQRLASCSDLTDLDLSRNEIAELPKTSIQSLNKLRSLNMCQNKLTKVPYDVRILTSLEILNMNANLISELSCEDFVNTTHLMELSLNKNRITKLDKCVFEHLSDLKLLDLSNNLLQTVGDTFKGSLQKLDMLDLSHNAILILSAGEFQGLQSLRHMNVASNNFPLMEPKTFSKLNNLEDLVASLSFDFVTYFRGLQHLENLTIYLCRTGPLKIPVPKDTEAFFQLKSLKNLTVICSSKRSLIPLEVPKELLRAMKHLESFKAENIYNKPPDWDTFQFNTQLKSLTLTKTDLSNLKPNLFLPIPNLQVLDLSESNLKSIDFLVQANLTALRYLKLTDNEMVGINETVLRSLPSLIYLNLDNNPFNCECSNADFIQWIKNNKQTQVVNAHQYKCSFPLDRRGTFLLDFDVQSCWNDGSFFYFISSTCLVVLTLLTSFIYHFLRWQLAYTFHLFLAFVYDSRRRKKGDPHQFDAFVSYNVHDEDWVYREMLPVLEGEQGWRLCLHHRDFQPGKPIMENITDAIYGSRKTICVISRHYLQSEWCSREIQMASFRLFDEQKDVLILLFLEDIPSRHLSPYYRMRKLVKKRTYLSWPQAAQHPGVFWQNVQRALQTGDALTEETDLLTGPAGP</sequence>
<dbReference type="PANTHER" id="PTHR24365:SF522">
    <property type="entry name" value="LOW QUALITY PROTEIN: TOLL-LIKE RECEPTOR 13-RELATED"/>
    <property type="match status" value="1"/>
</dbReference>
<dbReference type="FunFam" id="3.40.50.10140:FF:000001">
    <property type="entry name" value="Toll-like receptor 2"/>
    <property type="match status" value="1"/>
</dbReference>
<feature type="transmembrane region" description="Helical" evidence="14">
    <location>
        <begin position="744"/>
        <end position="767"/>
    </location>
</feature>
<dbReference type="SMART" id="SM00365">
    <property type="entry name" value="LRR_SD22"/>
    <property type="match status" value="9"/>
</dbReference>
<keyword evidence="13" id="KW-0395">Inflammatory response</keyword>
<comment type="subcellular location">
    <subcellularLocation>
        <location evidence="1">Membrane</location>
        <topology evidence="1">Single-pass type I membrane protein</topology>
    </subcellularLocation>
</comment>
<evidence type="ECO:0000256" key="5">
    <source>
        <dbReference type="ARBA" id="ARBA00022692"/>
    </source>
</evidence>
<dbReference type="PANTHER" id="PTHR24365">
    <property type="entry name" value="TOLL-LIKE RECEPTOR"/>
    <property type="match status" value="1"/>
</dbReference>
<dbReference type="SMART" id="SM00369">
    <property type="entry name" value="LRR_TYP"/>
    <property type="match status" value="14"/>
</dbReference>
<dbReference type="SUPFAM" id="SSF52075">
    <property type="entry name" value="Outer arm dynein light chain 1"/>
    <property type="match status" value="1"/>
</dbReference>
<keyword evidence="7" id="KW-0677">Repeat</keyword>
<dbReference type="Gene3D" id="3.40.50.10140">
    <property type="entry name" value="Toll/interleukin-1 receptor homology (TIR) domain"/>
    <property type="match status" value="1"/>
</dbReference>
<evidence type="ECO:0000256" key="1">
    <source>
        <dbReference type="ARBA" id="ARBA00004479"/>
    </source>
</evidence>
<evidence type="ECO:0000256" key="10">
    <source>
        <dbReference type="ARBA" id="ARBA00023136"/>
    </source>
</evidence>
<evidence type="ECO:0000259" key="16">
    <source>
        <dbReference type="PROSITE" id="PS50104"/>
    </source>
</evidence>